<organism evidence="1 2">
    <name type="scientific">Rhizobium phage AF3</name>
    <dbReference type="NCBI Taxonomy" id="2763529"/>
    <lineage>
        <taxon>Viruses</taxon>
        <taxon>Duplodnaviria</taxon>
        <taxon>Heunggongvirae</taxon>
        <taxon>Uroviricota</taxon>
        <taxon>Caudoviricetes</taxon>
        <taxon>Pootjesviridae</taxon>
        <taxon>Innesvirus</taxon>
        <taxon>Innesvirus AF3</taxon>
    </lineage>
</organism>
<reference evidence="1 2" key="1">
    <citation type="submission" date="2020-07" db="EMBL/GenBank/DDBJ databases">
        <title>Complete genome sequence of Rhizobium leguminosarum bacteriophage vB_RlegM_AF3.</title>
        <authorList>
            <person name="Gunathilake D."/>
            <person name="Mackenzie K.D."/>
            <person name="Yost C.K."/>
            <person name="Hynes M.F."/>
        </authorList>
    </citation>
    <scope>NUCLEOTIDE SEQUENCE [LARGE SCALE GENOMIC DNA]</scope>
</reference>
<dbReference type="Proteomes" id="UP000515855">
    <property type="component" value="Segment"/>
</dbReference>
<accession>A0A7G7WW93</accession>
<sequence length="127" mass="14446">MGMNLYVAKTQEEGHVEVPDELWTAQMRYLQTQDDTVKANPLYNPTLDVEMNSSNALFVIETLLGLKIEDGIFDVKIDDMIVKIALALLDPFLESYGDRGYAKMKLKEILELCLWGKEHDCDIIYGA</sequence>
<dbReference type="EMBL" id="MT778837">
    <property type="protein sequence ID" value="QNH71487.1"/>
    <property type="molecule type" value="Genomic_DNA"/>
</dbReference>
<protein>
    <submittedName>
        <fullName evidence="1">Uncharacterized protein</fullName>
    </submittedName>
</protein>
<name>A0A7G7WW93_9CAUD</name>
<gene>
    <name evidence="1" type="ORF">AF3_056</name>
</gene>
<keyword evidence="2" id="KW-1185">Reference proteome</keyword>
<proteinExistence type="predicted"/>
<evidence type="ECO:0000313" key="2">
    <source>
        <dbReference type="Proteomes" id="UP000515855"/>
    </source>
</evidence>
<evidence type="ECO:0000313" key="1">
    <source>
        <dbReference type="EMBL" id="QNH71487.1"/>
    </source>
</evidence>